<dbReference type="Proteomes" id="UP000284605">
    <property type="component" value="Unassembled WGS sequence"/>
</dbReference>
<dbReference type="AlphaFoldDB" id="A0A418VTU0"/>
<dbReference type="PANTHER" id="PTHR35936">
    <property type="entry name" value="MEMBRANE-BOUND LYTIC MUREIN TRANSGLYCOSYLASE F"/>
    <property type="match status" value="1"/>
</dbReference>
<feature type="domain" description="Solute-binding protein family 3/N-terminal" evidence="2">
    <location>
        <begin position="48"/>
        <end position="274"/>
    </location>
</feature>
<comment type="caution">
    <text evidence="3">The sequence shown here is derived from an EMBL/GenBank/DDBJ whole genome shotgun (WGS) entry which is preliminary data.</text>
</comment>
<accession>A0A418VTU0</accession>
<dbReference type="Gene3D" id="3.40.190.10">
    <property type="entry name" value="Periplasmic binding protein-like II"/>
    <property type="match status" value="2"/>
</dbReference>
<protein>
    <submittedName>
        <fullName evidence="3">Quinoprotein dehydrogenase-associated putative ABC transporter substrate-binding protein</fullName>
    </submittedName>
</protein>
<dbReference type="EMBL" id="QYUK01000016">
    <property type="protein sequence ID" value="RJF80570.1"/>
    <property type="molecule type" value="Genomic_DNA"/>
</dbReference>
<gene>
    <name evidence="3" type="ORF">D3874_25960</name>
</gene>
<keyword evidence="1" id="KW-0732">Signal</keyword>
<evidence type="ECO:0000256" key="1">
    <source>
        <dbReference type="ARBA" id="ARBA00022729"/>
    </source>
</evidence>
<dbReference type="SMART" id="SM00062">
    <property type="entry name" value="PBPb"/>
    <property type="match status" value="1"/>
</dbReference>
<dbReference type="InterPro" id="IPR022448">
    <property type="entry name" value="Quinoprotein_dehydrogenase"/>
</dbReference>
<keyword evidence="4" id="KW-1185">Reference proteome</keyword>
<reference evidence="3 4" key="1">
    <citation type="submission" date="2018-09" db="EMBL/GenBank/DDBJ databases">
        <authorList>
            <person name="Zhu H."/>
        </authorList>
    </citation>
    <scope>NUCLEOTIDE SEQUENCE [LARGE SCALE GENOMIC DNA]</scope>
    <source>
        <strain evidence="3 4">K1W22B-8</strain>
    </source>
</reference>
<evidence type="ECO:0000259" key="2">
    <source>
        <dbReference type="SMART" id="SM00062"/>
    </source>
</evidence>
<dbReference type="NCBIfam" id="TIGR03871">
    <property type="entry name" value="ABC_peri_MoxJ_2"/>
    <property type="match status" value="1"/>
</dbReference>
<dbReference type="PANTHER" id="PTHR35936:SF17">
    <property type="entry name" value="ARGININE-BINDING EXTRACELLULAR PROTEIN ARTP"/>
    <property type="match status" value="1"/>
</dbReference>
<dbReference type="OrthoDB" id="176845at2"/>
<sequence length="293" mass="31576">MPKLPAWAIEWRQTVPAALVAGAVALGACLAGNGALAQQGPDLVATDKLRVCADPSNLPFSNRDKAGFENKIAEIVADELKVPVRYFWLPQGPGFVRNTLATGLCDVIIGYASGADIVQHTNPYYRSTYVLVVKAGGPLDGVERLEDERLKGRRLGIIAATPPADHLLRLGLLKDAKTYSLLVDRRYASPAEEALADLASGVIDGALLWGPIGGYFAKQAAVPLKVIPLVKEVERPALSFRITFGIRPDELDWKHRLNDVIRKRKGDIDRVLADYGVPLVADDGSPGAEGNLQ</sequence>
<dbReference type="PROSITE" id="PS51257">
    <property type="entry name" value="PROKAR_LIPOPROTEIN"/>
    <property type="match status" value="1"/>
</dbReference>
<evidence type="ECO:0000313" key="4">
    <source>
        <dbReference type="Proteomes" id="UP000284605"/>
    </source>
</evidence>
<proteinExistence type="predicted"/>
<evidence type="ECO:0000313" key="3">
    <source>
        <dbReference type="EMBL" id="RJF80570.1"/>
    </source>
</evidence>
<name>A0A418VTU0_9PROT</name>
<organism evidence="3 4">
    <name type="scientific">Oleomonas cavernae</name>
    <dbReference type="NCBI Taxonomy" id="2320859"/>
    <lineage>
        <taxon>Bacteria</taxon>
        <taxon>Pseudomonadati</taxon>
        <taxon>Pseudomonadota</taxon>
        <taxon>Alphaproteobacteria</taxon>
        <taxon>Acetobacterales</taxon>
        <taxon>Acetobacteraceae</taxon>
        <taxon>Oleomonas</taxon>
    </lineage>
</organism>
<dbReference type="InterPro" id="IPR001638">
    <property type="entry name" value="Solute-binding_3/MltF_N"/>
</dbReference>
<dbReference type="SUPFAM" id="SSF53850">
    <property type="entry name" value="Periplasmic binding protein-like II"/>
    <property type="match status" value="1"/>
</dbReference>